<evidence type="ECO:0000256" key="3">
    <source>
        <dbReference type="ARBA" id="ARBA00022676"/>
    </source>
</evidence>
<feature type="transmembrane region" description="Helical" evidence="8">
    <location>
        <begin position="299"/>
        <end position="322"/>
    </location>
</feature>
<comment type="caution">
    <text evidence="10">The sequence shown here is derived from an EMBL/GenBank/DDBJ whole genome shotgun (WGS) entry which is preliminary data.</text>
</comment>
<accession>A0A4R6VKD4</accession>
<dbReference type="Pfam" id="PF13231">
    <property type="entry name" value="PMT_2"/>
    <property type="match status" value="1"/>
</dbReference>
<feature type="transmembrane region" description="Helical" evidence="8">
    <location>
        <begin position="265"/>
        <end position="287"/>
    </location>
</feature>
<feature type="transmembrane region" description="Helical" evidence="8">
    <location>
        <begin position="25"/>
        <end position="52"/>
    </location>
</feature>
<evidence type="ECO:0000256" key="4">
    <source>
        <dbReference type="ARBA" id="ARBA00022679"/>
    </source>
</evidence>
<feature type="transmembrane region" description="Helical" evidence="8">
    <location>
        <begin position="190"/>
        <end position="208"/>
    </location>
</feature>
<keyword evidence="4 10" id="KW-0808">Transferase</keyword>
<evidence type="ECO:0000256" key="1">
    <source>
        <dbReference type="ARBA" id="ARBA00004651"/>
    </source>
</evidence>
<comment type="subcellular location">
    <subcellularLocation>
        <location evidence="1">Cell membrane</location>
        <topology evidence="1">Multi-pass membrane protein</topology>
    </subcellularLocation>
</comment>
<feature type="transmembrane region" description="Helical" evidence="8">
    <location>
        <begin position="357"/>
        <end position="376"/>
    </location>
</feature>
<dbReference type="AlphaFoldDB" id="A0A4R6VKD4"/>
<dbReference type="InterPro" id="IPR050297">
    <property type="entry name" value="LipidA_mod_glycosyltrf_83"/>
</dbReference>
<dbReference type="GO" id="GO:0005886">
    <property type="term" value="C:plasma membrane"/>
    <property type="evidence" value="ECO:0007669"/>
    <property type="project" value="UniProtKB-SubCell"/>
</dbReference>
<evidence type="ECO:0000259" key="9">
    <source>
        <dbReference type="Pfam" id="PF13231"/>
    </source>
</evidence>
<organism evidence="10 11">
    <name type="scientific">Maritalea mobilis</name>
    <dbReference type="NCBI Taxonomy" id="483324"/>
    <lineage>
        <taxon>Bacteria</taxon>
        <taxon>Pseudomonadati</taxon>
        <taxon>Pseudomonadota</taxon>
        <taxon>Alphaproteobacteria</taxon>
        <taxon>Hyphomicrobiales</taxon>
        <taxon>Devosiaceae</taxon>
        <taxon>Maritalea</taxon>
    </lineage>
</organism>
<evidence type="ECO:0000256" key="2">
    <source>
        <dbReference type="ARBA" id="ARBA00022475"/>
    </source>
</evidence>
<dbReference type="OrthoDB" id="9811222at2"/>
<evidence type="ECO:0000256" key="8">
    <source>
        <dbReference type="SAM" id="Phobius"/>
    </source>
</evidence>
<evidence type="ECO:0000313" key="10">
    <source>
        <dbReference type="EMBL" id="TDQ63998.1"/>
    </source>
</evidence>
<feature type="transmembrane region" description="Helical" evidence="8">
    <location>
        <begin position="88"/>
        <end position="106"/>
    </location>
</feature>
<evidence type="ECO:0000256" key="7">
    <source>
        <dbReference type="ARBA" id="ARBA00023136"/>
    </source>
</evidence>
<keyword evidence="11" id="KW-1185">Reference proteome</keyword>
<dbReference type="Proteomes" id="UP000295391">
    <property type="component" value="Unassembled WGS sequence"/>
</dbReference>
<dbReference type="PANTHER" id="PTHR33908:SF11">
    <property type="entry name" value="MEMBRANE PROTEIN"/>
    <property type="match status" value="1"/>
</dbReference>
<dbReference type="InterPro" id="IPR038731">
    <property type="entry name" value="RgtA/B/C-like"/>
</dbReference>
<feature type="transmembrane region" description="Helical" evidence="8">
    <location>
        <begin position="118"/>
        <end position="139"/>
    </location>
</feature>
<dbReference type="GO" id="GO:0016763">
    <property type="term" value="F:pentosyltransferase activity"/>
    <property type="evidence" value="ECO:0007669"/>
    <property type="project" value="TreeGrafter"/>
</dbReference>
<feature type="transmembrane region" description="Helical" evidence="8">
    <location>
        <begin position="328"/>
        <end position="345"/>
    </location>
</feature>
<evidence type="ECO:0000256" key="6">
    <source>
        <dbReference type="ARBA" id="ARBA00022989"/>
    </source>
</evidence>
<dbReference type="EMBL" id="SNYR01000002">
    <property type="protein sequence ID" value="TDQ63998.1"/>
    <property type="molecule type" value="Genomic_DNA"/>
</dbReference>
<dbReference type="PANTHER" id="PTHR33908">
    <property type="entry name" value="MANNOSYLTRANSFERASE YKCB-RELATED"/>
    <property type="match status" value="1"/>
</dbReference>
<evidence type="ECO:0000313" key="11">
    <source>
        <dbReference type="Proteomes" id="UP000295391"/>
    </source>
</evidence>
<gene>
    <name evidence="10" type="ORF">ATL17_2007</name>
</gene>
<keyword evidence="6 8" id="KW-1133">Transmembrane helix</keyword>
<sequence>MKLGQRSSANLMAWPGQEGAKYAKLVLWLIALTTIWRIWAAAMVGFGIGEAYYLASARSLHLSYFDQPPLFLWILWGINAITPGEAPVLLRLPFILMFSLSTWVIFQIGARVQSARAGWLAALLFNISLLFQVSIGGWAQPEAPLMLFWLLTVWFLLDLFGEEPNAPLVSWGLVGLMLGLTFLSKYHAVFLLYGAGLYALIVPSARKWIVHPGPYIAIAIAALIASPVLIWNWQNDFISFNFQGGRAFGDEISLVRLVRMIVGQLIYITPWIALPALTAAIIAVIKGPGSFWPSSKGRGVAFFFVMLAHGPIILFTAVAAWSETQFHFHWQAPGYMMLFLLLAMWMDASWARFKTALTVFLVAATIVNFAAMSILVTHTANGWLRQIVPGFEEGIDPTRDALPWTALGEFLRDEDALKEGKFIAGVHWTECGHVDNAAAGQVPFLCISSDPRNIAFNVDPTTLQDQTGYIATSVWPDEAIMGRFTPFFENFEQVGEVEIQRAGRTELAPVRIYRGEKLIIDREFGPSTTGKFQVPLLPLTRISRIMGQVDELAAPLEVDAYVNGERIGAANIVDGAFDMTTGMVATLPLRTVTLELKSPDGKPLFAKSVKVYLGYHQ</sequence>
<dbReference type="GO" id="GO:0009103">
    <property type="term" value="P:lipopolysaccharide biosynthetic process"/>
    <property type="evidence" value="ECO:0007669"/>
    <property type="project" value="UniProtKB-ARBA"/>
</dbReference>
<keyword evidence="5 8" id="KW-0812">Transmembrane</keyword>
<proteinExistence type="predicted"/>
<keyword evidence="7 8" id="KW-0472">Membrane</keyword>
<feature type="transmembrane region" description="Helical" evidence="8">
    <location>
        <begin position="215"/>
        <end position="233"/>
    </location>
</feature>
<feature type="domain" description="Glycosyltransferase RgtA/B/C/D-like" evidence="9">
    <location>
        <begin position="66"/>
        <end position="231"/>
    </location>
</feature>
<evidence type="ECO:0000256" key="5">
    <source>
        <dbReference type="ARBA" id="ARBA00022692"/>
    </source>
</evidence>
<name>A0A4R6VKD4_9HYPH</name>
<protein>
    <submittedName>
        <fullName evidence="10">Dolichyl-phosphate-mannose-protein mannosyltransferase</fullName>
    </submittedName>
</protein>
<reference evidence="10 11" key="1">
    <citation type="submission" date="2019-03" db="EMBL/GenBank/DDBJ databases">
        <title>Genomic Encyclopedia of Type Strains, Phase III (KMG-III): the genomes of soil and plant-associated and newly described type strains.</title>
        <authorList>
            <person name="Whitman W."/>
        </authorList>
    </citation>
    <scope>NUCLEOTIDE SEQUENCE [LARGE SCALE GENOMIC DNA]</scope>
    <source>
        <strain evidence="10 11">CGMCC 1.7002</strain>
    </source>
</reference>
<keyword evidence="3 10" id="KW-0328">Glycosyltransferase</keyword>
<keyword evidence="2" id="KW-1003">Cell membrane</keyword>